<sequence length="349" mass="38791">MPVGLSGSGIVFRLIYLMTLVFIGLVSSGAEAATPLEKLKDGGFWSIQFENDLWGSGDDRFYSHGTEISYLSLKRPPGWLTRLGQGLPFFHTGDVSAVQYSVGQKIFTPQDTERSTLITDDRPYAGWLYGSANLMSRYVDEPNLQVGNILGITVGIVGPSSQAEDIQRGFHDLIGVDKPNGWDNQLQDELGILLTYTRRWQYFHPVGGGLEFETSPHLVGTLGNVYTYAGGGMMLRLGKGLRNDIAPPNIRPGFPGVPYIRPSDKANWYFFAGVEGRAVARNIFLDGNTFRESHSVNKKPLVADVQFGFAYHIQNIRFAISNVWRSREFKGQDDNVQFGAINVSFFVPY</sequence>
<dbReference type="STRING" id="1111735.GCA_000428045_03810"/>
<gene>
    <name evidence="1" type="ORF">C0630_09235</name>
</gene>
<name>A0A2N6CWR0_9GAMM</name>
<dbReference type="Proteomes" id="UP000235015">
    <property type="component" value="Unassembled WGS sequence"/>
</dbReference>
<dbReference type="AlphaFoldDB" id="A0A2N6CWR0"/>
<dbReference type="Pfam" id="PF09982">
    <property type="entry name" value="LpxR"/>
    <property type="match status" value="1"/>
</dbReference>
<comment type="caution">
    <text evidence="1">The sequence shown here is derived from an EMBL/GenBank/DDBJ whole genome shotgun (WGS) entry which is preliminary data.</text>
</comment>
<dbReference type="InterPro" id="IPR018707">
    <property type="entry name" value="LpxR"/>
</dbReference>
<dbReference type="EMBL" id="PKUN01000010">
    <property type="protein sequence ID" value="PLX61715.1"/>
    <property type="molecule type" value="Genomic_DNA"/>
</dbReference>
<evidence type="ECO:0000313" key="2">
    <source>
        <dbReference type="Proteomes" id="UP000235015"/>
    </source>
</evidence>
<evidence type="ECO:0000313" key="1">
    <source>
        <dbReference type="EMBL" id="PLX61715.1"/>
    </source>
</evidence>
<protein>
    <submittedName>
        <fullName evidence="1">DUF2219 domain-containing protein</fullName>
    </submittedName>
</protein>
<dbReference type="Gene3D" id="2.40.128.140">
    <property type="entry name" value="Outer membrane protein"/>
    <property type="match status" value="1"/>
</dbReference>
<accession>A0A2N6CWR0</accession>
<proteinExistence type="predicted"/>
<organism evidence="1 2">
    <name type="scientific">Sedimenticola selenatireducens</name>
    <dbReference type="NCBI Taxonomy" id="191960"/>
    <lineage>
        <taxon>Bacteria</taxon>
        <taxon>Pseudomonadati</taxon>
        <taxon>Pseudomonadota</taxon>
        <taxon>Gammaproteobacteria</taxon>
        <taxon>Chromatiales</taxon>
        <taxon>Sedimenticolaceae</taxon>
        <taxon>Sedimenticola</taxon>
    </lineage>
</organism>
<reference evidence="1 2" key="1">
    <citation type="submission" date="2017-11" db="EMBL/GenBank/DDBJ databases">
        <title>Genome-resolved metagenomics identifies genetic mobility, metabolic interactions, and unexpected diversity in perchlorate-reducing communities.</title>
        <authorList>
            <person name="Barnum T.P."/>
            <person name="Figueroa I.A."/>
            <person name="Carlstrom C.I."/>
            <person name="Lucas L.N."/>
            <person name="Engelbrektson A.L."/>
            <person name="Coates J.D."/>
        </authorList>
    </citation>
    <scope>NUCLEOTIDE SEQUENCE [LARGE SCALE GENOMIC DNA]</scope>
    <source>
        <strain evidence="1">BM301</strain>
    </source>
</reference>
<dbReference type="InterPro" id="IPR037107">
    <property type="entry name" value="Put_OMP_sf"/>
</dbReference>